<protein>
    <submittedName>
        <fullName evidence="1">Uncharacterized protein</fullName>
    </submittedName>
</protein>
<proteinExistence type="predicted"/>
<reference evidence="1" key="1">
    <citation type="journal article" date="2015" name="Nature">
        <title>Complex archaea that bridge the gap between prokaryotes and eukaryotes.</title>
        <authorList>
            <person name="Spang A."/>
            <person name="Saw J.H."/>
            <person name="Jorgensen S.L."/>
            <person name="Zaremba-Niedzwiedzka K."/>
            <person name="Martijn J."/>
            <person name="Lind A.E."/>
            <person name="van Eijk R."/>
            <person name="Schleper C."/>
            <person name="Guy L."/>
            <person name="Ettema T.J."/>
        </authorList>
    </citation>
    <scope>NUCLEOTIDE SEQUENCE</scope>
</reference>
<evidence type="ECO:0000313" key="1">
    <source>
        <dbReference type="EMBL" id="KKK80231.1"/>
    </source>
</evidence>
<name>A0A0F9B6T6_9ZZZZ</name>
<dbReference type="AlphaFoldDB" id="A0A0F9B6T6"/>
<accession>A0A0F9B6T6</accession>
<organism evidence="1">
    <name type="scientific">marine sediment metagenome</name>
    <dbReference type="NCBI Taxonomy" id="412755"/>
    <lineage>
        <taxon>unclassified sequences</taxon>
        <taxon>metagenomes</taxon>
        <taxon>ecological metagenomes</taxon>
    </lineage>
</organism>
<sequence>MFNLWPELGKYICIHCKNDFKKIPLSKNNECRTAYKHYIVEKSKLKKIEIKRDEKCVW</sequence>
<comment type="caution">
    <text evidence="1">The sequence shown here is derived from an EMBL/GenBank/DDBJ whole genome shotgun (WGS) entry which is preliminary data.</text>
</comment>
<gene>
    <name evidence="1" type="ORF">LCGC14_2825560</name>
</gene>
<dbReference type="EMBL" id="LAZR01053675">
    <property type="protein sequence ID" value="KKK80231.1"/>
    <property type="molecule type" value="Genomic_DNA"/>
</dbReference>